<dbReference type="InterPro" id="IPR029058">
    <property type="entry name" value="AB_hydrolase_fold"/>
</dbReference>
<dbReference type="EMBL" id="JABRWJ010000002">
    <property type="protein sequence ID" value="NRF67025.1"/>
    <property type="molecule type" value="Genomic_DNA"/>
</dbReference>
<dbReference type="SUPFAM" id="SSF53474">
    <property type="entry name" value="alpha/beta-Hydrolases"/>
    <property type="match status" value="1"/>
</dbReference>
<dbReference type="GO" id="GO:0016787">
    <property type="term" value="F:hydrolase activity"/>
    <property type="evidence" value="ECO:0007669"/>
    <property type="project" value="UniProtKB-KW"/>
</dbReference>
<dbReference type="Pfam" id="PF00561">
    <property type="entry name" value="Abhydrolase_1"/>
    <property type="match status" value="1"/>
</dbReference>
<organism evidence="2 3">
    <name type="scientific">Pseudaquabacterium terrae</name>
    <dbReference type="NCBI Taxonomy" id="2732868"/>
    <lineage>
        <taxon>Bacteria</taxon>
        <taxon>Pseudomonadati</taxon>
        <taxon>Pseudomonadota</taxon>
        <taxon>Betaproteobacteria</taxon>
        <taxon>Burkholderiales</taxon>
        <taxon>Sphaerotilaceae</taxon>
        <taxon>Pseudaquabacterium</taxon>
    </lineage>
</organism>
<name>A0ABX2EEI2_9BURK</name>
<dbReference type="InterPro" id="IPR000073">
    <property type="entry name" value="AB_hydrolase_1"/>
</dbReference>
<dbReference type="InterPro" id="IPR050266">
    <property type="entry name" value="AB_hydrolase_sf"/>
</dbReference>
<dbReference type="Gene3D" id="3.40.50.1820">
    <property type="entry name" value="alpha/beta hydrolase"/>
    <property type="match status" value="1"/>
</dbReference>
<reference evidence="2 3" key="1">
    <citation type="submission" date="2020-05" db="EMBL/GenBank/DDBJ databases">
        <title>Aquincola sp. isolate from soil.</title>
        <authorList>
            <person name="Han J."/>
            <person name="Kim D.-U."/>
        </authorList>
    </citation>
    <scope>NUCLEOTIDE SEQUENCE [LARGE SCALE GENOMIC DNA]</scope>
    <source>
        <strain evidence="2 3">S2</strain>
    </source>
</reference>
<dbReference type="PANTHER" id="PTHR43798">
    <property type="entry name" value="MONOACYLGLYCEROL LIPASE"/>
    <property type="match status" value="1"/>
</dbReference>
<dbReference type="RefSeq" id="WP_173122112.1">
    <property type="nucleotide sequence ID" value="NZ_JABRWJ010000002.1"/>
</dbReference>
<keyword evidence="2" id="KW-0378">Hydrolase</keyword>
<evidence type="ECO:0000313" key="3">
    <source>
        <dbReference type="Proteomes" id="UP000737171"/>
    </source>
</evidence>
<feature type="domain" description="AB hydrolase-1" evidence="1">
    <location>
        <begin position="28"/>
        <end position="130"/>
    </location>
</feature>
<accession>A0ABX2EEI2</accession>
<dbReference type="PANTHER" id="PTHR43798:SF33">
    <property type="entry name" value="HYDROLASE, PUTATIVE (AFU_ORTHOLOGUE AFUA_2G14860)-RELATED"/>
    <property type="match status" value="1"/>
</dbReference>
<comment type="caution">
    <text evidence="2">The sequence shown here is derived from an EMBL/GenBank/DDBJ whole genome shotgun (WGS) entry which is preliminary data.</text>
</comment>
<dbReference type="Proteomes" id="UP000737171">
    <property type="component" value="Unassembled WGS sequence"/>
</dbReference>
<evidence type="ECO:0000313" key="2">
    <source>
        <dbReference type="EMBL" id="NRF67025.1"/>
    </source>
</evidence>
<gene>
    <name evidence="2" type="ORF">HLB44_08535</name>
</gene>
<keyword evidence="3" id="KW-1185">Reference proteome</keyword>
<proteinExistence type="predicted"/>
<protein>
    <submittedName>
        <fullName evidence="2">Alpha/beta fold hydrolase</fullName>
    </submittedName>
</protein>
<evidence type="ECO:0000259" key="1">
    <source>
        <dbReference type="Pfam" id="PF00561"/>
    </source>
</evidence>
<sequence length="264" mass="28089">MPTLTPPVHPVLLDDRRHDVLRLGSGAPVIVLINGAGGPVDAWFRLLPLLDGLGTLFAYNRPGIGRSAPPQAPQTSAEVVRTLRRLLAALRLAPPYLLVAHSLGGLHAQWFARAHPQEVGAVVLLDATAPQDIALMQSGESALQRGLRRLIDRWSPPDPLGETQQAAISAAALQALPPFPPLPLRVITGARPALRWLTPAAQLAGRAQHQQELARLSPCGRQLIAARSGHFPQFTEPALVAAAIRALAAGQAPTARVMHPSTSR</sequence>